<evidence type="ECO:0000313" key="2">
    <source>
        <dbReference type="EMBL" id="HIS23989.1"/>
    </source>
</evidence>
<dbReference type="InterPro" id="IPR037465">
    <property type="entry name" value="YlxR"/>
</dbReference>
<comment type="caution">
    <text evidence="2">The sequence shown here is derived from an EMBL/GenBank/DDBJ whole genome shotgun (WGS) entry which is preliminary data.</text>
</comment>
<dbReference type="CDD" id="cd00279">
    <property type="entry name" value="YlxR"/>
    <property type="match status" value="1"/>
</dbReference>
<feature type="domain" description="YlxR" evidence="1">
    <location>
        <begin position="11"/>
        <end position="85"/>
    </location>
</feature>
<dbReference type="AlphaFoldDB" id="A0A9D1EML4"/>
<name>A0A9D1EML4_9FIRM</name>
<dbReference type="InterPro" id="IPR007393">
    <property type="entry name" value="YlxR_dom"/>
</dbReference>
<protein>
    <submittedName>
        <fullName evidence="2">YlxR family protein</fullName>
    </submittedName>
</protein>
<reference evidence="2" key="2">
    <citation type="journal article" date="2021" name="PeerJ">
        <title>Extensive microbial diversity within the chicken gut microbiome revealed by metagenomics and culture.</title>
        <authorList>
            <person name="Gilroy R."/>
            <person name="Ravi A."/>
            <person name="Getino M."/>
            <person name="Pursley I."/>
            <person name="Horton D.L."/>
            <person name="Alikhan N.F."/>
            <person name="Baker D."/>
            <person name="Gharbi K."/>
            <person name="Hall N."/>
            <person name="Watson M."/>
            <person name="Adriaenssens E.M."/>
            <person name="Foster-Nyarko E."/>
            <person name="Jarju S."/>
            <person name="Secka A."/>
            <person name="Antonio M."/>
            <person name="Oren A."/>
            <person name="Chaudhuri R.R."/>
            <person name="La Ragione R."/>
            <person name="Hildebrand F."/>
            <person name="Pallen M.J."/>
        </authorList>
    </citation>
    <scope>NUCLEOTIDE SEQUENCE</scope>
    <source>
        <strain evidence="2">CHK157-1446</strain>
    </source>
</reference>
<accession>A0A9D1EML4</accession>
<dbReference type="EMBL" id="DVIR01000008">
    <property type="protein sequence ID" value="HIS23989.1"/>
    <property type="molecule type" value="Genomic_DNA"/>
</dbReference>
<dbReference type="Pfam" id="PF04296">
    <property type="entry name" value="YlxR"/>
    <property type="match status" value="1"/>
</dbReference>
<sequence length="95" mass="10692">MATSKKKQPVRTCIGCKEAKDKRELIRIVRTPEGEILVDPTGKKSGRGAYICRNLECLKKAAQAKRLERSFGVTVPEEVYKSLEEQLKKAGDEEK</sequence>
<organism evidence="2 3">
    <name type="scientific">Candidatus Faeciplasma gallinarum</name>
    <dbReference type="NCBI Taxonomy" id="2840799"/>
    <lineage>
        <taxon>Bacteria</taxon>
        <taxon>Bacillati</taxon>
        <taxon>Bacillota</taxon>
        <taxon>Clostridia</taxon>
        <taxon>Eubacteriales</taxon>
        <taxon>Oscillospiraceae</taxon>
        <taxon>Oscillospiraceae incertae sedis</taxon>
        <taxon>Candidatus Faeciplasma</taxon>
    </lineage>
</organism>
<dbReference type="InterPro" id="IPR035931">
    <property type="entry name" value="YlxR-like_sf"/>
</dbReference>
<reference evidence="2" key="1">
    <citation type="submission" date="2020-10" db="EMBL/GenBank/DDBJ databases">
        <authorList>
            <person name="Gilroy R."/>
        </authorList>
    </citation>
    <scope>NUCLEOTIDE SEQUENCE</scope>
    <source>
        <strain evidence="2">CHK157-1446</strain>
    </source>
</reference>
<gene>
    <name evidence="2" type="ORF">IAD01_01085</name>
</gene>
<dbReference type="PANTHER" id="PTHR34215:SF1">
    <property type="entry name" value="YLXR DOMAIN-CONTAINING PROTEIN"/>
    <property type="match status" value="1"/>
</dbReference>
<evidence type="ECO:0000313" key="3">
    <source>
        <dbReference type="Proteomes" id="UP000823982"/>
    </source>
</evidence>
<dbReference type="Gene3D" id="3.30.1230.10">
    <property type="entry name" value="YlxR-like"/>
    <property type="match status" value="1"/>
</dbReference>
<dbReference type="NCBIfam" id="NF047356">
    <property type="entry name" value="RNA_bind_RnpM"/>
    <property type="match status" value="1"/>
</dbReference>
<dbReference type="PANTHER" id="PTHR34215">
    <property type="entry name" value="BLL0784 PROTEIN"/>
    <property type="match status" value="1"/>
</dbReference>
<evidence type="ECO:0000259" key="1">
    <source>
        <dbReference type="Pfam" id="PF04296"/>
    </source>
</evidence>
<dbReference type="Proteomes" id="UP000823982">
    <property type="component" value="Unassembled WGS sequence"/>
</dbReference>
<proteinExistence type="predicted"/>
<dbReference type="SUPFAM" id="SSF64376">
    <property type="entry name" value="YlxR-like"/>
    <property type="match status" value="1"/>
</dbReference>